<dbReference type="Gene3D" id="2.40.33.20">
    <property type="entry name" value="PK beta-barrel domain-like"/>
    <property type="match status" value="1"/>
</dbReference>
<feature type="domain" description="MOSC" evidence="1">
    <location>
        <begin position="28"/>
        <end position="166"/>
    </location>
</feature>
<evidence type="ECO:0000313" key="3">
    <source>
        <dbReference type="Proteomes" id="UP001597042"/>
    </source>
</evidence>
<evidence type="ECO:0000259" key="1">
    <source>
        <dbReference type="PROSITE" id="PS51340"/>
    </source>
</evidence>
<dbReference type="EMBL" id="JBHTIM010000001">
    <property type="protein sequence ID" value="MFD0781084.1"/>
    <property type="molecule type" value="Genomic_DNA"/>
</dbReference>
<dbReference type="PANTHER" id="PTHR30212:SF2">
    <property type="entry name" value="PROTEIN YIIM"/>
    <property type="match status" value="1"/>
</dbReference>
<name>A0ABW2ZRS8_9MICO</name>
<comment type="caution">
    <text evidence="2">The sequence shown here is derived from an EMBL/GenBank/DDBJ whole genome shotgun (WGS) entry which is preliminary data.</text>
</comment>
<dbReference type="Proteomes" id="UP001597042">
    <property type="component" value="Unassembled WGS sequence"/>
</dbReference>
<dbReference type="PANTHER" id="PTHR30212">
    <property type="entry name" value="PROTEIN YIIM"/>
    <property type="match status" value="1"/>
</dbReference>
<proteinExistence type="predicted"/>
<dbReference type="InterPro" id="IPR011037">
    <property type="entry name" value="Pyrv_Knase-like_insert_dom_sf"/>
</dbReference>
<dbReference type="Pfam" id="PF03473">
    <property type="entry name" value="MOSC"/>
    <property type="match status" value="1"/>
</dbReference>
<dbReference type="RefSeq" id="WP_378750260.1">
    <property type="nucleotide sequence ID" value="NZ_JBHSSV010000002.1"/>
</dbReference>
<keyword evidence="3" id="KW-1185">Reference proteome</keyword>
<reference evidence="3" key="1">
    <citation type="journal article" date="2019" name="Int. J. Syst. Evol. Microbiol.">
        <title>The Global Catalogue of Microorganisms (GCM) 10K type strain sequencing project: providing services to taxonomists for standard genome sequencing and annotation.</title>
        <authorList>
            <consortium name="The Broad Institute Genomics Platform"/>
            <consortium name="The Broad Institute Genome Sequencing Center for Infectious Disease"/>
            <person name="Wu L."/>
            <person name="Ma J."/>
        </authorList>
    </citation>
    <scope>NUCLEOTIDE SEQUENCE [LARGE SCALE GENOMIC DNA]</scope>
    <source>
        <strain evidence="3">CCUG 50754</strain>
    </source>
</reference>
<dbReference type="SUPFAM" id="SSF50800">
    <property type="entry name" value="PK beta-barrel domain-like"/>
    <property type="match status" value="1"/>
</dbReference>
<evidence type="ECO:0000313" key="2">
    <source>
        <dbReference type="EMBL" id="MFD0781084.1"/>
    </source>
</evidence>
<gene>
    <name evidence="2" type="ORF">ACFQZV_07195</name>
</gene>
<dbReference type="InterPro" id="IPR052353">
    <property type="entry name" value="Benzoxazolinone_Detox_Enz"/>
</dbReference>
<organism evidence="2 3">
    <name type="scientific">Microbacterium koreense</name>
    <dbReference type="NCBI Taxonomy" id="323761"/>
    <lineage>
        <taxon>Bacteria</taxon>
        <taxon>Bacillati</taxon>
        <taxon>Actinomycetota</taxon>
        <taxon>Actinomycetes</taxon>
        <taxon>Micrococcales</taxon>
        <taxon>Microbacteriaceae</taxon>
        <taxon>Microbacterium</taxon>
    </lineage>
</organism>
<protein>
    <submittedName>
        <fullName evidence="2">MOSC domain-containing protein</fullName>
    </submittedName>
</protein>
<sequence length="199" mass="21885">MPRLVAVCAVNRLRSDAGAVGVTAIDKVVVDGAVKIGSYGVYADVQADRKHHGGLDKALYAYGEEDAAYWAEQLGRDLPPGWFGENLRTEGIDVNAALVGERWRIGDRVEVEVTMPRTPCQTFARWVGGADERGWVRRFSEERRLGPYLRVLVTGRVAADDEITVTHRPEGAPTILDIYRGPQRASAALRRNGERPMGA</sequence>
<accession>A0ABW2ZRS8</accession>
<dbReference type="InterPro" id="IPR005302">
    <property type="entry name" value="MoCF_Sase_C"/>
</dbReference>
<dbReference type="PROSITE" id="PS51340">
    <property type="entry name" value="MOSC"/>
    <property type="match status" value="1"/>
</dbReference>